<keyword evidence="8 13" id="KW-0443">Lipid metabolism</keyword>
<name>A0A934VSL9_9BACT</name>
<dbReference type="InterPro" id="IPR013751">
    <property type="entry name" value="ACP_syn_III_N"/>
</dbReference>
<dbReference type="EMBL" id="JAENIL010000033">
    <property type="protein sequence ID" value="MBK1878644.1"/>
    <property type="molecule type" value="Genomic_DNA"/>
</dbReference>
<dbReference type="GO" id="GO:0004315">
    <property type="term" value="F:3-oxoacyl-[acyl-carrier-protein] synthase activity"/>
    <property type="evidence" value="ECO:0007669"/>
    <property type="project" value="InterPro"/>
</dbReference>
<evidence type="ECO:0000256" key="12">
    <source>
        <dbReference type="ARBA" id="ARBA00051096"/>
    </source>
</evidence>
<evidence type="ECO:0000259" key="15">
    <source>
        <dbReference type="Pfam" id="PF08545"/>
    </source>
</evidence>
<feature type="region of interest" description="ACP-binding" evidence="13">
    <location>
        <begin position="260"/>
        <end position="264"/>
    </location>
</feature>
<dbReference type="Pfam" id="PF08541">
    <property type="entry name" value="ACP_syn_III_C"/>
    <property type="match status" value="1"/>
</dbReference>
<dbReference type="InterPro" id="IPR004655">
    <property type="entry name" value="FabH"/>
</dbReference>
<evidence type="ECO:0000256" key="8">
    <source>
        <dbReference type="ARBA" id="ARBA00023098"/>
    </source>
</evidence>
<dbReference type="InterPro" id="IPR013747">
    <property type="entry name" value="ACP_syn_III_C"/>
</dbReference>
<comment type="subunit">
    <text evidence="13">Homodimer.</text>
</comment>
<evidence type="ECO:0000256" key="4">
    <source>
        <dbReference type="ARBA" id="ARBA00022490"/>
    </source>
</evidence>
<comment type="caution">
    <text evidence="16">The sequence shown here is derived from an EMBL/GenBank/DDBJ whole genome shotgun (WGS) entry which is preliminary data.</text>
</comment>
<gene>
    <name evidence="13" type="primary">fabH</name>
    <name evidence="16" type="ORF">JIN87_17320</name>
</gene>
<keyword evidence="6 13" id="KW-0808">Transferase</keyword>
<dbReference type="HAMAP" id="MF_01815">
    <property type="entry name" value="FabH"/>
    <property type="match status" value="1"/>
</dbReference>
<dbReference type="GO" id="GO:0033818">
    <property type="term" value="F:beta-ketoacyl-acyl-carrier-protein synthase III activity"/>
    <property type="evidence" value="ECO:0007669"/>
    <property type="project" value="UniProtKB-UniRule"/>
</dbReference>
<dbReference type="NCBIfam" id="NF006829">
    <property type="entry name" value="PRK09352.1"/>
    <property type="match status" value="1"/>
</dbReference>
<evidence type="ECO:0000256" key="10">
    <source>
        <dbReference type="ARBA" id="ARBA00023268"/>
    </source>
</evidence>
<comment type="catalytic activity">
    <reaction evidence="12">
        <text>malonyl-[ACP] + acetyl-CoA + H(+) = 3-oxobutanoyl-[ACP] + CO2 + CoA</text>
        <dbReference type="Rhea" id="RHEA:12080"/>
        <dbReference type="Rhea" id="RHEA-COMP:9623"/>
        <dbReference type="Rhea" id="RHEA-COMP:9625"/>
        <dbReference type="ChEBI" id="CHEBI:15378"/>
        <dbReference type="ChEBI" id="CHEBI:16526"/>
        <dbReference type="ChEBI" id="CHEBI:57287"/>
        <dbReference type="ChEBI" id="CHEBI:57288"/>
        <dbReference type="ChEBI" id="CHEBI:78449"/>
        <dbReference type="ChEBI" id="CHEBI:78450"/>
        <dbReference type="EC" id="2.3.1.180"/>
    </reaction>
    <physiologicalReaction direction="left-to-right" evidence="12">
        <dbReference type="Rhea" id="RHEA:12081"/>
    </physiologicalReaction>
</comment>
<evidence type="ECO:0000256" key="13">
    <source>
        <dbReference type="HAMAP-Rule" id="MF_01815"/>
    </source>
</evidence>
<keyword evidence="5 13" id="KW-0444">Lipid biosynthesis</keyword>
<dbReference type="EC" id="2.3.1.180" evidence="3 13"/>
<dbReference type="SUPFAM" id="SSF53901">
    <property type="entry name" value="Thiolase-like"/>
    <property type="match status" value="1"/>
</dbReference>
<dbReference type="PANTHER" id="PTHR34069:SF2">
    <property type="entry name" value="BETA-KETOACYL-[ACYL-CARRIER-PROTEIN] SYNTHASE III"/>
    <property type="match status" value="1"/>
</dbReference>
<dbReference type="AlphaFoldDB" id="A0A934VSL9"/>
<evidence type="ECO:0000256" key="3">
    <source>
        <dbReference type="ARBA" id="ARBA00012333"/>
    </source>
</evidence>
<accession>A0A934VSL9</accession>
<dbReference type="GO" id="GO:0005737">
    <property type="term" value="C:cytoplasm"/>
    <property type="evidence" value="ECO:0007669"/>
    <property type="project" value="UniProtKB-SubCell"/>
</dbReference>
<keyword evidence="7 13" id="KW-0276">Fatty acid metabolism</keyword>
<evidence type="ECO:0000313" key="16">
    <source>
        <dbReference type="EMBL" id="MBK1878644.1"/>
    </source>
</evidence>
<evidence type="ECO:0000256" key="2">
    <source>
        <dbReference type="ARBA" id="ARBA00008642"/>
    </source>
</evidence>
<dbReference type="FunFam" id="3.40.47.10:FF:000004">
    <property type="entry name" value="3-oxoacyl-[acyl-carrier-protein] synthase 3"/>
    <property type="match status" value="1"/>
</dbReference>
<dbReference type="CDD" id="cd00830">
    <property type="entry name" value="KAS_III"/>
    <property type="match status" value="1"/>
</dbReference>
<feature type="active site" evidence="13">
    <location>
        <position position="117"/>
    </location>
</feature>
<evidence type="ECO:0000256" key="7">
    <source>
        <dbReference type="ARBA" id="ARBA00022832"/>
    </source>
</evidence>
<evidence type="ECO:0000256" key="5">
    <source>
        <dbReference type="ARBA" id="ARBA00022516"/>
    </source>
</evidence>
<dbReference type="NCBIfam" id="TIGR00747">
    <property type="entry name" value="fabH"/>
    <property type="match status" value="1"/>
</dbReference>
<feature type="domain" description="Beta-ketoacyl-[acyl-carrier-protein] synthase III C-terminal" evidence="14">
    <location>
        <begin position="243"/>
        <end position="332"/>
    </location>
</feature>
<evidence type="ECO:0000259" key="14">
    <source>
        <dbReference type="Pfam" id="PF08541"/>
    </source>
</evidence>
<evidence type="ECO:0000313" key="17">
    <source>
        <dbReference type="Proteomes" id="UP000617628"/>
    </source>
</evidence>
<dbReference type="Proteomes" id="UP000617628">
    <property type="component" value="Unassembled WGS sequence"/>
</dbReference>
<dbReference type="GO" id="GO:0006633">
    <property type="term" value="P:fatty acid biosynthetic process"/>
    <property type="evidence" value="ECO:0007669"/>
    <property type="project" value="UniProtKB-UniRule"/>
</dbReference>
<dbReference type="GO" id="GO:0044550">
    <property type="term" value="P:secondary metabolite biosynthetic process"/>
    <property type="evidence" value="ECO:0007669"/>
    <property type="project" value="TreeGrafter"/>
</dbReference>
<evidence type="ECO:0000256" key="9">
    <source>
        <dbReference type="ARBA" id="ARBA00023160"/>
    </source>
</evidence>
<comment type="similarity">
    <text evidence="2 13">Belongs to the thiolase-like superfamily. FabH family.</text>
</comment>
<dbReference type="Gene3D" id="3.40.47.10">
    <property type="match status" value="1"/>
</dbReference>
<feature type="active site" evidence="13">
    <location>
        <position position="259"/>
    </location>
</feature>
<comment type="subcellular location">
    <subcellularLocation>
        <location evidence="13">Cytoplasm</location>
    </subcellularLocation>
</comment>
<feature type="active site" evidence="13">
    <location>
        <position position="289"/>
    </location>
</feature>
<dbReference type="PANTHER" id="PTHR34069">
    <property type="entry name" value="3-OXOACYL-[ACYL-CARRIER-PROTEIN] SYNTHASE 3"/>
    <property type="match status" value="1"/>
</dbReference>
<reference evidence="16" key="1">
    <citation type="submission" date="2021-01" db="EMBL/GenBank/DDBJ databases">
        <title>Modified the classification status of verrucomicrobia.</title>
        <authorList>
            <person name="Feng X."/>
        </authorList>
    </citation>
    <scope>NUCLEOTIDE SEQUENCE</scope>
    <source>
        <strain evidence="16">KCTC 13126</strain>
    </source>
</reference>
<proteinExistence type="inferred from homology"/>
<sequence>MSTAPRSVIVKGTGSYTPQKALTNNDLSKIVDTSDEWIFTRTGIRERRIAAEGETSSTMGAEAGIRAIENAGLSPEDIDVVVVGTMTPDMPFPSTACLVQDKIGIPNAISFDVEAACSGFLYIMEVAAGLLATGRYRNALIIGAEKLSSILDWEDRTTCVLFGDGAGAAVLGHAEPGEDRGIIDFKLGSDGSKANMLHQPGGGCAIPPSPTSINDRQHFLKMRGQEVFKQAVRVMGQAAVEILEQNGVEADQLKCVVPHQANMRIIDSLSSRLHIPIERFFLNLDKYGNTSAASIPIALDEAARAGRLERGDIILLVAFGAGLTWGSTLLRW</sequence>
<dbReference type="Pfam" id="PF08545">
    <property type="entry name" value="ACP_syn_III"/>
    <property type="match status" value="1"/>
</dbReference>
<keyword evidence="17" id="KW-1185">Reference proteome</keyword>
<keyword evidence="11 13" id="KW-0012">Acyltransferase</keyword>
<dbReference type="RefSeq" id="WP_200356856.1">
    <property type="nucleotide sequence ID" value="NZ_JAENIL010000033.1"/>
</dbReference>
<organism evidence="16 17">
    <name type="scientific">Pelagicoccus mobilis</name>
    <dbReference type="NCBI Taxonomy" id="415221"/>
    <lineage>
        <taxon>Bacteria</taxon>
        <taxon>Pseudomonadati</taxon>
        <taxon>Verrucomicrobiota</taxon>
        <taxon>Opitutia</taxon>
        <taxon>Puniceicoccales</taxon>
        <taxon>Pelagicoccaceae</taxon>
        <taxon>Pelagicoccus</taxon>
    </lineage>
</organism>
<feature type="domain" description="Beta-ketoacyl-[acyl-carrier-protein] synthase III N-terminal" evidence="15">
    <location>
        <begin position="111"/>
        <end position="191"/>
    </location>
</feature>
<dbReference type="InterPro" id="IPR016039">
    <property type="entry name" value="Thiolase-like"/>
</dbReference>
<keyword evidence="9 13" id="KW-0275">Fatty acid biosynthesis</keyword>
<comment type="domain">
    <text evidence="13">The last Arg residue of the ACP-binding site is essential for the weak association between ACP/AcpP and FabH.</text>
</comment>
<comment type="pathway">
    <text evidence="1 13">Lipid metabolism; fatty acid biosynthesis.</text>
</comment>
<protein>
    <recommendedName>
        <fullName evidence="3 13">Beta-ketoacyl-[acyl-carrier-protein] synthase III</fullName>
        <shortName evidence="13">Beta-ketoacyl-ACP synthase III</shortName>
        <shortName evidence="13">KAS III</shortName>
        <ecNumber evidence="3 13">2.3.1.180</ecNumber>
    </recommendedName>
    <alternativeName>
        <fullName evidence="13">3-oxoacyl-[acyl-carrier-protein] synthase 3</fullName>
    </alternativeName>
    <alternativeName>
        <fullName evidence="13">3-oxoacyl-[acyl-carrier-protein] synthase III</fullName>
    </alternativeName>
</protein>
<comment type="function">
    <text evidence="13">Catalyzes the condensation reaction of fatty acid synthesis by the addition to an acyl acceptor of two carbons from malonyl-ACP. Catalyzes the first condensation reaction which initiates fatty acid synthesis and may therefore play a role in governing the total rate of fatty acid production. Possesses both acetoacetyl-ACP synthase and acetyl transacylase activities. Its substrate specificity determines the biosynthesis of branched-chain and/or straight-chain of fatty acids.</text>
</comment>
<keyword evidence="4 13" id="KW-0963">Cytoplasm</keyword>
<evidence type="ECO:0000256" key="6">
    <source>
        <dbReference type="ARBA" id="ARBA00022679"/>
    </source>
</evidence>
<evidence type="ECO:0000256" key="11">
    <source>
        <dbReference type="ARBA" id="ARBA00023315"/>
    </source>
</evidence>
<keyword evidence="10 13" id="KW-0511">Multifunctional enzyme</keyword>
<evidence type="ECO:0000256" key="1">
    <source>
        <dbReference type="ARBA" id="ARBA00005194"/>
    </source>
</evidence>